<evidence type="ECO:0000256" key="6">
    <source>
        <dbReference type="SAM" id="MobiDB-lite"/>
    </source>
</evidence>
<dbReference type="VEuPathDB" id="FungiDB:Afu7g08320"/>
<evidence type="ECO:0000313" key="9">
    <source>
        <dbReference type="Proteomes" id="UP000002530"/>
    </source>
</evidence>
<keyword evidence="9" id="KW-1185">Reference proteome</keyword>
<dbReference type="InterPro" id="IPR036388">
    <property type="entry name" value="WH-like_DNA-bd_sf"/>
</dbReference>
<dbReference type="SMART" id="SM00415">
    <property type="entry name" value="HSF"/>
    <property type="match status" value="1"/>
</dbReference>
<organism evidence="8 9">
    <name type="scientific">Aspergillus fumigatus (strain ATCC MYA-4609 / CBS 101355 / FGSC A1100 / Af293)</name>
    <name type="common">Neosartorya fumigata</name>
    <dbReference type="NCBI Taxonomy" id="330879"/>
    <lineage>
        <taxon>Eukaryota</taxon>
        <taxon>Fungi</taxon>
        <taxon>Dikarya</taxon>
        <taxon>Ascomycota</taxon>
        <taxon>Pezizomycotina</taxon>
        <taxon>Eurotiomycetes</taxon>
        <taxon>Eurotiomycetidae</taxon>
        <taxon>Eurotiales</taxon>
        <taxon>Aspergillaceae</taxon>
        <taxon>Aspergillus</taxon>
        <taxon>Aspergillus subgen. Fumigati</taxon>
    </lineage>
</organism>
<keyword evidence="3" id="KW-0238">DNA-binding</keyword>
<comment type="caution">
    <text evidence="8">The sequence shown here is derived from an EMBL/GenBank/DDBJ whole genome shotgun (WGS) entry which is preliminary data.</text>
</comment>
<dbReference type="AlphaFoldDB" id="Q4WH46"/>
<dbReference type="Pfam" id="PF00447">
    <property type="entry name" value="HSF_DNA-bind"/>
    <property type="match status" value="1"/>
</dbReference>
<protein>
    <submittedName>
        <fullName evidence="8">Heat shock transcription factor, putative</fullName>
    </submittedName>
</protein>
<dbReference type="KEGG" id="afm:AFUA_7G08320"/>
<keyword evidence="4" id="KW-0539">Nucleus</keyword>
<dbReference type="SUPFAM" id="SSF46785">
    <property type="entry name" value="Winged helix' DNA-binding domain"/>
    <property type="match status" value="1"/>
</dbReference>
<dbReference type="HOGENOM" id="CLU_988841_0_0_1"/>
<dbReference type="InterPro" id="IPR000232">
    <property type="entry name" value="HSF_DNA-bd"/>
</dbReference>
<dbReference type="GeneID" id="3506550"/>
<comment type="subcellular location">
    <subcellularLocation>
        <location evidence="1">Nucleus</location>
    </subcellularLocation>
</comment>
<feature type="compositionally biased region" description="Polar residues" evidence="6">
    <location>
        <begin position="14"/>
        <end position="50"/>
    </location>
</feature>
<evidence type="ECO:0000256" key="2">
    <source>
        <dbReference type="ARBA" id="ARBA00006403"/>
    </source>
</evidence>
<proteinExistence type="inferred from homology"/>
<feature type="region of interest" description="Disordered" evidence="6">
    <location>
        <begin position="71"/>
        <end position="104"/>
    </location>
</feature>
<evidence type="ECO:0000256" key="5">
    <source>
        <dbReference type="RuleBase" id="RU004020"/>
    </source>
</evidence>
<dbReference type="Proteomes" id="UP000002530">
    <property type="component" value="Unassembled WGS sequence"/>
</dbReference>
<evidence type="ECO:0000256" key="1">
    <source>
        <dbReference type="ARBA" id="ARBA00004123"/>
    </source>
</evidence>
<dbReference type="GO" id="GO:0005634">
    <property type="term" value="C:nucleus"/>
    <property type="evidence" value="ECO:0007669"/>
    <property type="project" value="UniProtKB-SubCell"/>
</dbReference>
<dbReference type="Gene3D" id="1.10.10.10">
    <property type="entry name" value="Winged helix-like DNA-binding domain superfamily/Winged helix DNA-binding domain"/>
    <property type="match status" value="1"/>
</dbReference>
<dbReference type="EMBL" id="AAHF01000009">
    <property type="protein sequence ID" value="EAL86745.1"/>
    <property type="molecule type" value="Genomic_DNA"/>
</dbReference>
<sequence length="275" mass="31035">MNPFPTNPMIGTAIKSTDWQDATKQSKNMQLPNGSSSQHAQSLSDTYGSPQNAARRLKVIDLMSISSTQHAQSTPYVTATGPSTQPVSHTPSSACTSNTDAMYSPTETEEQPHLKLQGHAIIDDPRNSHLIRWSDKGDSFIIPDRNKFARTLLPTICSHGNFRAFCRLLWYYKLDLKKQSSPLRSWQSTPFREYSNPNFRRDDETGPSHMECRRKKTKAPSDPGSRSSLFARCSRARGESTMDEDHVASDMWRDDKPCESVPGSHSRYPKRRQIT</sequence>
<name>Q4WH46_ASPFU</name>
<dbReference type="GO" id="GO:0003700">
    <property type="term" value="F:DNA-binding transcription factor activity"/>
    <property type="evidence" value="ECO:0007669"/>
    <property type="project" value="InterPro"/>
</dbReference>
<dbReference type="OrthoDB" id="60033at2759"/>
<evidence type="ECO:0000313" key="8">
    <source>
        <dbReference type="EMBL" id="EAL86745.1"/>
    </source>
</evidence>
<feature type="compositionally biased region" description="Polar residues" evidence="6">
    <location>
        <begin position="71"/>
        <end position="101"/>
    </location>
</feature>
<evidence type="ECO:0000256" key="4">
    <source>
        <dbReference type="ARBA" id="ARBA00023242"/>
    </source>
</evidence>
<dbReference type="FunFam" id="1.10.10.10:FF:001692">
    <property type="entry name" value="Heat shock transcription factor, putative"/>
    <property type="match status" value="1"/>
</dbReference>
<reference evidence="8 9" key="1">
    <citation type="journal article" date="2005" name="Nature">
        <title>Genomic sequence of the pathogenic and allergenic filamentous fungus Aspergillus fumigatus.</title>
        <authorList>
            <person name="Nierman W.C."/>
            <person name="Pain A."/>
            <person name="Anderson M.J."/>
            <person name="Wortman J.R."/>
            <person name="Kim H.S."/>
            <person name="Arroyo J."/>
            <person name="Berriman M."/>
            <person name="Abe K."/>
            <person name="Archer D.B."/>
            <person name="Bermejo C."/>
            <person name="Bennett J."/>
            <person name="Bowyer P."/>
            <person name="Chen D."/>
            <person name="Collins M."/>
            <person name="Coulsen R."/>
            <person name="Davies R."/>
            <person name="Dyer P.S."/>
            <person name="Farman M."/>
            <person name="Fedorova N."/>
            <person name="Fedorova N."/>
            <person name="Feldblyum T.V."/>
            <person name="Fischer R."/>
            <person name="Fosker N."/>
            <person name="Fraser A."/>
            <person name="Garcia J.L."/>
            <person name="Garcia M.J."/>
            <person name="Goble A."/>
            <person name="Goldman G.H."/>
            <person name="Gomi K."/>
            <person name="Griffith-Jones S."/>
            <person name="Gwilliam R."/>
            <person name="Haas B."/>
            <person name="Haas H."/>
            <person name="Harris D."/>
            <person name="Horiuchi H."/>
            <person name="Huang J."/>
            <person name="Humphray S."/>
            <person name="Jimenez J."/>
            <person name="Keller N."/>
            <person name="Khouri H."/>
            <person name="Kitamoto K."/>
            <person name="Kobayashi T."/>
            <person name="Konzack S."/>
            <person name="Kulkarni R."/>
            <person name="Kumagai T."/>
            <person name="Lafon A."/>
            <person name="Latge J.P."/>
            <person name="Li W."/>
            <person name="Lord A."/>
            <person name="Lu C."/>
            <person name="Majoros W.H."/>
            <person name="May G.S."/>
            <person name="Miller B.L."/>
            <person name="Mohamoud Y."/>
            <person name="Molina M."/>
            <person name="Monod M."/>
            <person name="Mouyna I."/>
            <person name="Mulligan S."/>
            <person name="Murphy L."/>
            <person name="O'Neil S."/>
            <person name="Paulsen I."/>
            <person name="Penalva M.A."/>
            <person name="Pertea M."/>
            <person name="Price C."/>
            <person name="Pritchard B.L."/>
            <person name="Quail M.A."/>
            <person name="Rabbinowitsch E."/>
            <person name="Rawlins N."/>
            <person name="Rajandream M.A."/>
            <person name="Reichard U."/>
            <person name="Renauld H."/>
            <person name="Robson G.D."/>
            <person name="Rodriguez de Cordoba S."/>
            <person name="Rodriguez-Pena J.M."/>
            <person name="Ronning C.M."/>
            <person name="Rutter S."/>
            <person name="Salzberg S.L."/>
            <person name="Sanchez M."/>
            <person name="Sanchez-Ferrero J.C."/>
            <person name="Saunders D."/>
            <person name="Seeger K."/>
            <person name="Squares R."/>
            <person name="Squares S."/>
            <person name="Takeuchi M."/>
            <person name="Tekaia F."/>
            <person name="Turner G."/>
            <person name="Vazquez de Aldana C.R."/>
            <person name="Weidman J."/>
            <person name="White O."/>
            <person name="Woodward J."/>
            <person name="Yu J.H."/>
            <person name="Fraser C."/>
            <person name="Galagan J.E."/>
            <person name="Asai K."/>
            <person name="Machida M."/>
            <person name="Hall N."/>
            <person name="Barrell B."/>
            <person name="Denning D.W."/>
        </authorList>
    </citation>
    <scope>NUCLEOTIDE SEQUENCE [LARGE SCALE GENOMIC DNA]</scope>
    <source>
        <strain evidence="8 9">Af293</strain>
    </source>
</reference>
<dbReference type="InParanoid" id="Q4WH46"/>
<accession>Q4WH46</accession>
<dbReference type="PANTHER" id="PTHR10015:SF427">
    <property type="entry name" value="HEAT SHOCK FACTOR PROTEIN"/>
    <property type="match status" value="1"/>
</dbReference>
<dbReference type="STRING" id="330879.Q4WH46"/>
<feature type="region of interest" description="Disordered" evidence="6">
    <location>
        <begin position="194"/>
        <end position="275"/>
    </location>
</feature>
<keyword evidence="8" id="KW-0346">Stress response</keyword>
<gene>
    <name evidence="8" type="ORF">AFUA_7G08320</name>
</gene>
<feature type="compositionally biased region" description="Basic and acidic residues" evidence="6">
    <location>
        <begin position="236"/>
        <end position="258"/>
    </location>
</feature>
<evidence type="ECO:0000259" key="7">
    <source>
        <dbReference type="SMART" id="SM00415"/>
    </source>
</evidence>
<feature type="region of interest" description="Disordered" evidence="6">
    <location>
        <begin position="1"/>
        <end position="50"/>
    </location>
</feature>
<dbReference type="GO" id="GO:0043565">
    <property type="term" value="F:sequence-specific DNA binding"/>
    <property type="evidence" value="ECO:0007669"/>
    <property type="project" value="InterPro"/>
</dbReference>
<dbReference type="InterPro" id="IPR036390">
    <property type="entry name" value="WH_DNA-bd_sf"/>
</dbReference>
<comment type="similarity">
    <text evidence="2 5">Belongs to the HSF family.</text>
</comment>
<evidence type="ECO:0000256" key="3">
    <source>
        <dbReference type="ARBA" id="ARBA00023125"/>
    </source>
</evidence>
<feature type="domain" description="HSF-type DNA-binding" evidence="7">
    <location>
        <begin position="119"/>
        <end position="213"/>
    </location>
</feature>
<dbReference type="RefSeq" id="XP_748783.1">
    <property type="nucleotide sequence ID" value="XM_743690.1"/>
</dbReference>
<dbReference type="PANTHER" id="PTHR10015">
    <property type="entry name" value="HEAT SHOCK TRANSCRIPTION FACTOR"/>
    <property type="match status" value="1"/>
</dbReference>